<dbReference type="Gene3D" id="1.10.10.790">
    <property type="entry name" value="Surp module"/>
    <property type="match status" value="2"/>
</dbReference>
<accession>A0A8J6KCC8</accession>
<comment type="subcellular location">
    <subcellularLocation>
        <location evidence="1">Nucleus</location>
    </subcellularLocation>
</comment>
<dbReference type="Pfam" id="PF01585">
    <property type="entry name" value="G-patch"/>
    <property type="match status" value="1"/>
</dbReference>
<evidence type="ECO:0000256" key="1">
    <source>
        <dbReference type="ARBA" id="ARBA00004123"/>
    </source>
</evidence>
<evidence type="ECO:0000256" key="5">
    <source>
        <dbReference type="SAM" id="MobiDB-lite"/>
    </source>
</evidence>
<dbReference type="EMBL" id="WNTK01000003">
    <property type="protein sequence ID" value="KAG9486470.1"/>
    <property type="molecule type" value="Genomic_DNA"/>
</dbReference>
<feature type="compositionally biased region" description="Basic residues" evidence="5">
    <location>
        <begin position="589"/>
        <end position="600"/>
    </location>
</feature>
<dbReference type="GO" id="GO:0008380">
    <property type="term" value="P:RNA splicing"/>
    <property type="evidence" value="ECO:0007669"/>
    <property type="project" value="UniProtKB-KW"/>
</dbReference>
<feature type="compositionally biased region" description="Basic and acidic residues" evidence="5">
    <location>
        <begin position="601"/>
        <end position="618"/>
    </location>
</feature>
<organism evidence="8 9">
    <name type="scientific">Eleutherodactylus coqui</name>
    <name type="common">Puerto Rican coqui</name>
    <dbReference type="NCBI Taxonomy" id="57060"/>
    <lineage>
        <taxon>Eukaryota</taxon>
        <taxon>Metazoa</taxon>
        <taxon>Chordata</taxon>
        <taxon>Craniata</taxon>
        <taxon>Vertebrata</taxon>
        <taxon>Euteleostomi</taxon>
        <taxon>Amphibia</taxon>
        <taxon>Batrachia</taxon>
        <taxon>Anura</taxon>
        <taxon>Neobatrachia</taxon>
        <taxon>Hyloidea</taxon>
        <taxon>Eleutherodactylidae</taxon>
        <taxon>Eleutherodactylinae</taxon>
        <taxon>Eleutherodactylus</taxon>
        <taxon>Eleutherodactylus</taxon>
    </lineage>
</organism>
<keyword evidence="2" id="KW-0507">mRNA processing</keyword>
<sequence>MAGRRMTRNAFDAVVQQRMKRYHMSMDQAISDTLREVKVGPSAPRRPVNDIDPYRDKQRFSVRDHPHGSVDRDRHIDLRKDNISNQPYLHELEREPYGGRRMNNFLDRLGSGDLVAKERFYREKLNAPDHRISTLAKIRPLHHEEFLSRDLNLAHRNWEVDRPLREQEGAVGRLDVFRDLRSQSEFGPMNDAYNSQRTMGQVPKRHTEKKSPIAQHIQSFGSRPDEPYPIQQDSENKPGGIDGTDSTVKTAWQIVKWAKFNSVDSEGLQLGALFKVDTETCKMAVECFEKPMTSHYREMCFASVRHAKLPFALRRRRMDTELLDLLVESNIVASKNDFFDAIKPFDMEMMMIQQRLVNCVLPLLYASNEFERAYSLLRDPEHLFSALEKTVLMCQRSLVMIGQTFALITSARRHNVLNVLGIAGSCLSPLQHPNLKNSFLFGSDFIWELKTFLKKKDNKITLKPKSRLTANTNVAKEEELKSKVESQERKAADPKVVATIDRLLENAKKGNQVAGQKSEFWFLFDEGSNEYKYYRQKFEEFQESKGQKRTKTRRCKRSPEELASESVRAMLYARKVQRIKRRLYRSSAFSRKRKQAKRKRCEKETSSVEGDKMIKEQELDSIPTEETATENSACEAVDKSVKTPEKVSVLESTDAEEHRPEKEPIAPPPDVDEKTVDTAIKLAQFVAQMGPEIEQFSMENSVNNPEFWFLCEKDSSAYKFYKTILEEFKEAEEEATTDDEDIGLEDCDLENIRTGDEPQNDSDGEMNAECEAAEAPSAATTVVAAFSEMPTPARPPIARKRVANLKVGMLPAKRMCLVEEPKIHDPVRIAYERPLGRGYNRRKKPVDLEFAYKKLTQQNVGFQILNKMGWKEGEGLGSDGSGIKNPINVGTVSGGEGLGAEEKKAGKSTNFDVFRQRMIEMYKQKITK</sequence>
<evidence type="ECO:0000256" key="2">
    <source>
        <dbReference type="ARBA" id="ARBA00022664"/>
    </source>
</evidence>
<evidence type="ECO:0000313" key="9">
    <source>
        <dbReference type="Proteomes" id="UP000770717"/>
    </source>
</evidence>
<feature type="compositionally biased region" description="Basic and acidic residues" evidence="5">
    <location>
        <begin position="655"/>
        <end position="664"/>
    </location>
</feature>
<keyword evidence="3" id="KW-0508">mRNA splicing</keyword>
<evidence type="ECO:0000259" key="6">
    <source>
        <dbReference type="PROSITE" id="PS50128"/>
    </source>
</evidence>
<keyword evidence="9" id="KW-1185">Reference proteome</keyword>
<dbReference type="GO" id="GO:0006397">
    <property type="term" value="P:mRNA processing"/>
    <property type="evidence" value="ECO:0007669"/>
    <property type="project" value="UniProtKB-KW"/>
</dbReference>
<dbReference type="InterPro" id="IPR000467">
    <property type="entry name" value="G_patch_dom"/>
</dbReference>
<evidence type="ECO:0000256" key="4">
    <source>
        <dbReference type="ARBA" id="ARBA00023242"/>
    </source>
</evidence>
<reference evidence="8" key="1">
    <citation type="thesis" date="2020" institute="ProQuest LLC" country="789 East Eisenhower Parkway, Ann Arbor, MI, USA">
        <title>Comparative Genomics and Chromosome Evolution.</title>
        <authorList>
            <person name="Mudd A.B."/>
        </authorList>
    </citation>
    <scope>NUCLEOTIDE SEQUENCE</scope>
    <source>
        <strain evidence="8">HN-11 Male</strain>
        <tissue evidence="8">Kidney and liver</tissue>
    </source>
</reference>
<dbReference type="Proteomes" id="UP000770717">
    <property type="component" value="Unassembled WGS sequence"/>
</dbReference>
<feature type="region of interest" description="Disordered" evidence="5">
    <location>
        <begin position="219"/>
        <end position="244"/>
    </location>
</feature>
<dbReference type="GO" id="GO:0005654">
    <property type="term" value="C:nucleoplasm"/>
    <property type="evidence" value="ECO:0007669"/>
    <property type="project" value="TreeGrafter"/>
</dbReference>
<dbReference type="InterPro" id="IPR000061">
    <property type="entry name" value="Surp"/>
</dbReference>
<keyword evidence="4" id="KW-0539">Nucleus</keyword>
<dbReference type="PANTHER" id="PTHR23340:SF2">
    <property type="entry name" value="SURP AND G-PATCH DOMAIN-CONTAINING PROTEIN 2"/>
    <property type="match status" value="1"/>
</dbReference>
<protein>
    <submittedName>
        <fullName evidence="8">Uncharacterized protein</fullName>
    </submittedName>
</protein>
<dbReference type="SUPFAM" id="SSF109905">
    <property type="entry name" value="Surp module (SWAP domain)"/>
    <property type="match status" value="2"/>
</dbReference>
<gene>
    <name evidence="8" type="ORF">GDO78_006706</name>
</gene>
<evidence type="ECO:0000313" key="8">
    <source>
        <dbReference type="EMBL" id="KAG9486470.1"/>
    </source>
</evidence>
<proteinExistence type="predicted"/>
<dbReference type="InterPro" id="IPR035967">
    <property type="entry name" value="SWAP/Surp_sf"/>
</dbReference>
<dbReference type="GO" id="GO:0003723">
    <property type="term" value="F:RNA binding"/>
    <property type="evidence" value="ECO:0007669"/>
    <property type="project" value="InterPro"/>
</dbReference>
<name>A0A8J6KCC8_ELECQ</name>
<dbReference type="InterPro" id="IPR040169">
    <property type="entry name" value="SUGP1/2"/>
</dbReference>
<evidence type="ECO:0000259" key="7">
    <source>
        <dbReference type="PROSITE" id="PS50174"/>
    </source>
</evidence>
<dbReference type="PANTHER" id="PTHR23340">
    <property type="entry name" value="ARGININE/SERINE RICH SPLICING FACTOR SF4/14"/>
    <property type="match status" value="1"/>
</dbReference>
<comment type="caution">
    <text evidence="8">The sequence shown here is derived from an EMBL/GenBank/DDBJ whole genome shotgun (WGS) entry which is preliminary data.</text>
</comment>
<feature type="domain" description="SURP motif" evidence="6">
    <location>
        <begin position="678"/>
        <end position="721"/>
    </location>
</feature>
<dbReference type="PROSITE" id="PS50174">
    <property type="entry name" value="G_PATCH"/>
    <property type="match status" value="1"/>
</dbReference>
<dbReference type="SMART" id="SM00648">
    <property type="entry name" value="SWAP"/>
    <property type="match status" value="2"/>
</dbReference>
<dbReference type="PROSITE" id="PS50128">
    <property type="entry name" value="SURP"/>
    <property type="match status" value="1"/>
</dbReference>
<dbReference type="OrthoDB" id="4822at2759"/>
<feature type="compositionally biased region" description="Basic and acidic residues" evidence="5">
    <location>
        <begin position="636"/>
        <end position="645"/>
    </location>
</feature>
<feature type="domain" description="G-patch" evidence="7">
    <location>
        <begin position="857"/>
        <end position="903"/>
    </location>
</feature>
<dbReference type="Pfam" id="PF01805">
    <property type="entry name" value="Surp"/>
    <property type="match status" value="1"/>
</dbReference>
<evidence type="ECO:0000256" key="3">
    <source>
        <dbReference type="ARBA" id="ARBA00023187"/>
    </source>
</evidence>
<dbReference type="AlphaFoldDB" id="A0A8J6KCC8"/>
<dbReference type="SMART" id="SM00443">
    <property type="entry name" value="G_patch"/>
    <property type="match status" value="1"/>
</dbReference>
<feature type="region of interest" description="Disordered" evidence="5">
    <location>
        <begin position="589"/>
        <end position="672"/>
    </location>
</feature>